<feature type="compositionally biased region" description="Low complexity" evidence="1">
    <location>
        <begin position="686"/>
        <end position="697"/>
    </location>
</feature>
<reference evidence="4 5" key="1">
    <citation type="submission" date="2021-05" db="EMBL/GenBank/DDBJ databases">
        <title>Description of Cellulomonas sp. DKR-3 sp. nov.</title>
        <authorList>
            <person name="Dahal R.H."/>
            <person name="Chaudhary D.K."/>
        </authorList>
    </citation>
    <scope>NUCLEOTIDE SEQUENCE [LARGE SCALE GENOMIC DNA]</scope>
    <source>
        <strain evidence="4 5">DKR-3</strain>
    </source>
</reference>
<comment type="caution">
    <text evidence="4">The sequence shown here is derived from an EMBL/GenBank/DDBJ whole genome shotgun (WGS) entry which is preliminary data.</text>
</comment>
<dbReference type="InterPro" id="IPR012341">
    <property type="entry name" value="6hp_glycosidase-like_sf"/>
</dbReference>
<dbReference type="Proteomes" id="UP000722125">
    <property type="component" value="Unassembled WGS sequence"/>
</dbReference>
<evidence type="ECO:0000259" key="2">
    <source>
        <dbReference type="Pfam" id="PF17389"/>
    </source>
</evidence>
<evidence type="ECO:0000313" key="4">
    <source>
        <dbReference type="EMBL" id="MBT0993840.1"/>
    </source>
</evidence>
<dbReference type="SUPFAM" id="SSF48208">
    <property type="entry name" value="Six-hairpin glycosidases"/>
    <property type="match status" value="1"/>
</dbReference>
<dbReference type="InterPro" id="IPR035398">
    <property type="entry name" value="Bac_rhamnosid_C"/>
</dbReference>
<gene>
    <name evidence="4" type="ORF">KIN34_06010</name>
</gene>
<dbReference type="RefSeq" id="WP_214348067.1">
    <property type="nucleotide sequence ID" value="NZ_JAHBOH010000001.1"/>
</dbReference>
<keyword evidence="5" id="KW-1185">Reference proteome</keyword>
<dbReference type="PANTHER" id="PTHR34987:SF6">
    <property type="entry name" value="ALPHA-L-RHAMNOSIDASE SIX-HAIRPIN GLYCOSIDASE DOMAIN-CONTAINING PROTEIN"/>
    <property type="match status" value="1"/>
</dbReference>
<dbReference type="Gene3D" id="2.60.420.10">
    <property type="entry name" value="Maltose phosphorylase, domain 3"/>
    <property type="match status" value="1"/>
</dbReference>
<name>A0ABS5TXG0_9CELL</name>
<accession>A0ABS5TXG0</accession>
<sequence length="703" mass="74857">MTRTTPHPDDTVVEPVVEPAAGTWTWLHGWGEHEAAVLEHLVTTARAAQRSVDYSDAFARPTGRAELRLDEPPAGPAVLLATGAVTVRADGADLHAVEADGAWHVAVPAGLGELRVVVETADGLPAAIGVPGRSPLAQAAWRSVDERGRRHAVTPRTTSAALPPVQVRPAVRTEVPVRVDVDVDGERDGLHVLAAPVLGRPVVRSAGRPVLRAGETRAEALDPDDATAETRHDLVLRDDGAWTTRHELALRWLAVRSSDPSCTVEVEARVAPRPTGSFRCSDERLTAIADVAARTLALCAQELVVDGLKRDRLPWVGDQAVTTTVNAYVLGDRGLAADSLVALGRPGDGWVNGISDYSLWWVVTARELVRQHGPGTDLGGLADQADDLLTDLAREVGDDGVFRPRDRPEQFHRVFLDWGVEVTSGTDPTALQLLWVWALRSGTELLAAAGHPAAGRWADAARHATAVARERGWSDGAWTAHLRAPGAPVADRDRPDDRAHDDPYPALLAVLAGLHDGAVPPAVRDVLRRHGRVGTPFMTTFALRALLACGERDLALGTLSALWGSMLDRGATTFWEDFPGDGPDTAMYGRPYGRSLCHGWSSGPAALLPEIVLGLRPAADGWREVEVAPALGALAWAEAEVPLAAGPLRVRADRTATGQRVRLEVPAGVTVRCGARRVTGPTTSVLDPDPTDLPAPTNETTAP</sequence>
<organism evidence="4 5">
    <name type="scientific">Cellulomonas fulva</name>
    <dbReference type="NCBI Taxonomy" id="2835530"/>
    <lineage>
        <taxon>Bacteria</taxon>
        <taxon>Bacillati</taxon>
        <taxon>Actinomycetota</taxon>
        <taxon>Actinomycetes</taxon>
        <taxon>Micrococcales</taxon>
        <taxon>Cellulomonadaceae</taxon>
        <taxon>Cellulomonas</taxon>
    </lineage>
</organism>
<dbReference type="EMBL" id="JAHBOH010000001">
    <property type="protein sequence ID" value="MBT0993840.1"/>
    <property type="molecule type" value="Genomic_DNA"/>
</dbReference>
<evidence type="ECO:0000259" key="3">
    <source>
        <dbReference type="Pfam" id="PF17390"/>
    </source>
</evidence>
<proteinExistence type="predicted"/>
<feature type="region of interest" description="Disordered" evidence="1">
    <location>
        <begin position="679"/>
        <end position="703"/>
    </location>
</feature>
<feature type="domain" description="Alpha-L-rhamnosidase six-hairpin glycosidase" evidence="2">
    <location>
        <begin position="275"/>
        <end position="340"/>
    </location>
</feature>
<dbReference type="InterPro" id="IPR008928">
    <property type="entry name" value="6-hairpin_glycosidase_sf"/>
</dbReference>
<dbReference type="PANTHER" id="PTHR34987">
    <property type="entry name" value="C, PUTATIVE (AFU_ORTHOLOGUE AFUA_3G02880)-RELATED"/>
    <property type="match status" value="1"/>
</dbReference>
<dbReference type="Pfam" id="PF17389">
    <property type="entry name" value="Bac_rhamnosid6H"/>
    <property type="match status" value="1"/>
</dbReference>
<evidence type="ECO:0000313" key="5">
    <source>
        <dbReference type="Proteomes" id="UP000722125"/>
    </source>
</evidence>
<evidence type="ECO:0000256" key="1">
    <source>
        <dbReference type="SAM" id="MobiDB-lite"/>
    </source>
</evidence>
<feature type="domain" description="Alpha-L-rhamnosidase C-terminal" evidence="3">
    <location>
        <begin position="614"/>
        <end position="671"/>
    </location>
</feature>
<dbReference type="Gene3D" id="1.50.10.10">
    <property type="match status" value="1"/>
</dbReference>
<dbReference type="InterPro" id="IPR035396">
    <property type="entry name" value="Bac_rhamnosid6H"/>
</dbReference>
<protein>
    <recommendedName>
        <fullName evidence="6">Alpha-L-rhamnosidase</fullName>
    </recommendedName>
</protein>
<evidence type="ECO:0008006" key="6">
    <source>
        <dbReference type="Google" id="ProtNLM"/>
    </source>
</evidence>
<dbReference type="Pfam" id="PF17390">
    <property type="entry name" value="Bac_rhamnosid_C"/>
    <property type="match status" value="1"/>
</dbReference>